<keyword evidence="2" id="KW-1185">Reference proteome</keyword>
<evidence type="ECO:0000313" key="2">
    <source>
        <dbReference type="Proteomes" id="UP000015106"/>
    </source>
</evidence>
<proteinExistence type="predicted"/>
<reference evidence="1" key="2">
    <citation type="submission" date="2018-03" db="EMBL/GenBank/DDBJ databases">
        <title>The Triticum urartu genome reveals the dynamic nature of wheat genome evolution.</title>
        <authorList>
            <person name="Ling H."/>
            <person name="Ma B."/>
            <person name="Shi X."/>
            <person name="Liu H."/>
            <person name="Dong L."/>
            <person name="Sun H."/>
            <person name="Cao Y."/>
            <person name="Gao Q."/>
            <person name="Zheng S."/>
            <person name="Li Y."/>
            <person name="Yu Y."/>
            <person name="Du H."/>
            <person name="Qi M."/>
            <person name="Li Y."/>
            <person name="Yu H."/>
            <person name="Cui Y."/>
            <person name="Wang N."/>
            <person name="Chen C."/>
            <person name="Wu H."/>
            <person name="Zhao Y."/>
            <person name="Zhang J."/>
            <person name="Li Y."/>
            <person name="Zhou W."/>
            <person name="Zhang B."/>
            <person name="Hu W."/>
            <person name="Eijk M."/>
            <person name="Tang J."/>
            <person name="Witsenboer H."/>
            <person name="Zhao S."/>
            <person name="Li Z."/>
            <person name="Zhang A."/>
            <person name="Wang D."/>
            <person name="Liang C."/>
        </authorList>
    </citation>
    <scope>NUCLEOTIDE SEQUENCE [LARGE SCALE GENOMIC DNA]</scope>
    <source>
        <strain evidence="1">cv. G1812</strain>
    </source>
</reference>
<dbReference type="Gramene" id="TuG1812G0100004101.01.T01">
    <property type="protein sequence ID" value="TuG1812G0100004101.01.T01"/>
    <property type="gene ID" value="TuG1812G0100004101.01"/>
</dbReference>
<protein>
    <submittedName>
        <fullName evidence="1">Uncharacterized protein</fullName>
    </submittedName>
</protein>
<dbReference type="EnsemblPlants" id="TuG1812G0100004101.01.T01">
    <property type="protein sequence ID" value="TuG1812G0100004101.01.T01"/>
    <property type="gene ID" value="TuG1812G0100004101.01"/>
</dbReference>
<dbReference type="AlphaFoldDB" id="A0A8R7K3C4"/>
<evidence type="ECO:0000313" key="1">
    <source>
        <dbReference type="EnsemblPlants" id="TuG1812G0100004101.01.T01"/>
    </source>
</evidence>
<reference evidence="1" key="3">
    <citation type="submission" date="2022-06" db="UniProtKB">
        <authorList>
            <consortium name="EnsemblPlants"/>
        </authorList>
    </citation>
    <scope>IDENTIFICATION</scope>
</reference>
<organism evidence="1 2">
    <name type="scientific">Triticum urartu</name>
    <name type="common">Red wild einkorn</name>
    <name type="synonym">Crithodium urartu</name>
    <dbReference type="NCBI Taxonomy" id="4572"/>
    <lineage>
        <taxon>Eukaryota</taxon>
        <taxon>Viridiplantae</taxon>
        <taxon>Streptophyta</taxon>
        <taxon>Embryophyta</taxon>
        <taxon>Tracheophyta</taxon>
        <taxon>Spermatophyta</taxon>
        <taxon>Magnoliopsida</taxon>
        <taxon>Liliopsida</taxon>
        <taxon>Poales</taxon>
        <taxon>Poaceae</taxon>
        <taxon>BOP clade</taxon>
        <taxon>Pooideae</taxon>
        <taxon>Triticodae</taxon>
        <taxon>Triticeae</taxon>
        <taxon>Triticinae</taxon>
        <taxon>Triticum</taxon>
    </lineage>
</organism>
<sequence>TFSIALQGFELLEIFKCGPDELKTGHVIQSGLDQVNISDDYFLEQVGVFCSLNLAKFRLNYATHRDLGEIMKHQVTWDPGGSTWHRLEVKPDFKEGGMLATAPTLVMGWTIGRAYWAWA</sequence>
<dbReference type="Proteomes" id="UP000015106">
    <property type="component" value="Chromosome 1"/>
</dbReference>
<name>A0A8R7K3C4_TRIUA</name>
<accession>A0A8R7K3C4</accession>
<reference evidence="2" key="1">
    <citation type="journal article" date="2013" name="Nature">
        <title>Draft genome of the wheat A-genome progenitor Triticum urartu.</title>
        <authorList>
            <person name="Ling H.Q."/>
            <person name="Zhao S."/>
            <person name="Liu D."/>
            <person name="Wang J."/>
            <person name="Sun H."/>
            <person name="Zhang C."/>
            <person name="Fan H."/>
            <person name="Li D."/>
            <person name="Dong L."/>
            <person name="Tao Y."/>
            <person name="Gao C."/>
            <person name="Wu H."/>
            <person name="Li Y."/>
            <person name="Cui Y."/>
            <person name="Guo X."/>
            <person name="Zheng S."/>
            <person name="Wang B."/>
            <person name="Yu K."/>
            <person name="Liang Q."/>
            <person name="Yang W."/>
            <person name="Lou X."/>
            <person name="Chen J."/>
            <person name="Feng M."/>
            <person name="Jian J."/>
            <person name="Zhang X."/>
            <person name="Luo G."/>
            <person name="Jiang Y."/>
            <person name="Liu J."/>
            <person name="Wang Z."/>
            <person name="Sha Y."/>
            <person name="Zhang B."/>
            <person name="Wu H."/>
            <person name="Tang D."/>
            <person name="Shen Q."/>
            <person name="Xue P."/>
            <person name="Zou S."/>
            <person name="Wang X."/>
            <person name="Liu X."/>
            <person name="Wang F."/>
            <person name="Yang Y."/>
            <person name="An X."/>
            <person name="Dong Z."/>
            <person name="Zhang K."/>
            <person name="Zhang X."/>
            <person name="Luo M.C."/>
            <person name="Dvorak J."/>
            <person name="Tong Y."/>
            <person name="Wang J."/>
            <person name="Yang H."/>
            <person name="Li Z."/>
            <person name="Wang D."/>
            <person name="Zhang A."/>
            <person name="Wang J."/>
        </authorList>
    </citation>
    <scope>NUCLEOTIDE SEQUENCE</scope>
    <source>
        <strain evidence="2">cv. G1812</strain>
    </source>
</reference>